<dbReference type="Gene3D" id="1.20.1250.20">
    <property type="entry name" value="MFS general substrate transporter like domains"/>
    <property type="match status" value="1"/>
</dbReference>
<dbReference type="GO" id="GO:0005886">
    <property type="term" value="C:plasma membrane"/>
    <property type="evidence" value="ECO:0007669"/>
    <property type="project" value="UniProtKB-SubCell"/>
</dbReference>
<comment type="subcellular location">
    <subcellularLocation>
        <location evidence="1">Cell membrane</location>
        <topology evidence="1">Multi-pass membrane protein</topology>
    </subcellularLocation>
</comment>
<dbReference type="Proteomes" id="UP001314263">
    <property type="component" value="Unassembled WGS sequence"/>
</dbReference>
<evidence type="ECO:0000256" key="4">
    <source>
        <dbReference type="ARBA" id="ARBA00022989"/>
    </source>
</evidence>
<keyword evidence="3 7" id="KW-0812">Transmembrane</keyword>
<evidence type="ECO:0000256" key="3">
    <source>
        <dbReference type="ARBA" id="ARBA00022692"/>
    </source>
</evidence>
<evidence type="ECO:0000259" key="8">
    <source>
        <dbReference type="PROSITE" id="PS50850"/>
    </source>
</evidence>
<proteinExistence type="predicted"/>
<comment type="caution">
    <text evidence="9">The sequence shown here is derived from an EMBL/GenBank/DDBJ whole genome shotgun (WGS) entry which is preliminary data.</text>
</comment>
<feature type="compositionally biased region" description="Basic and acidic residues" evidence="6">
    <location>
        <begin position="13"/>
        <end position="29"/>
    </location>
</feature>
<dbReference type="Pfam" id="PF07690">
    <property type="entry name" value="MFS_1"/>
    <property type="match status" value="1"/>
</dbReference>
<keyword evidence="5 7" id="KW-0472">Membrane</keyword>
<dbReference type="InterPro" id="IPR011701">
    <property type="entry name" value="MFS"/>
</dbReference>
<feature type="region of interest" description="Disordered" evidence="6">
    <location>
        <begin position="1"/>
        <end position="34"/>
    </location>
</feature>
<dbReference type="SUPFAM" id="SSF103473">
    <property type="entry name" value="MFS general substrate transporter"/>
    <property type="match status" value="1"/>
</dbReference>
<dbReference type="PANTHER" id="PTHR43124">
    <property type="entry name" value="PURINE EFFLUX PUMP PBUE"/>
    <property type="match status" value="1"/>
</dbReference>
<evidence type="ECO:0000256" key="5">
    <source>
        <dbReference type="ARBA" id="ARBA00023136"/>
    </source>
</evidence>
<name>A0AAV1IKP2_9CHLO</name>
<evidence type="ECO:0000256" key="1">
    <source>
        <dbReference type="ARBA" id="ARBA00004651"/>
    </source>
</evidence>
<evidence type="ECO:0000256" key="6">
    <source>
        <dbReference type="SAM" id="MobiDB-lite"/>
    </source>
</evidence>
<dbReference type="AlphaFoldDB" id="A0AAV1IKP2"/>
<evidence type="ECO:0000256" key="2">
    <source>
        <dbReference type="ARBA" id="ARBA00022475"/>
    </source>
</evidence>
<dbReference type="PROSITE" id="PS50850">
    <property type="entry name" value="MFS"/>
    <property type="match status" value="1"/>
</dbReference>
<feature type="transmembrane region" description="Helical" evidence="7">
    <location>
        <begin position="103"/>
        <end position="123"/>
    </location>
</feature>
<dbReference type="PANTHER" id="PTHR43124:SF3">
    <property type="entry name" value="CHLORAMPHENICOL EFFLUX PUMP RV0191"/>
    <property type="match status" value="1"/>
</dbReference>
<dbReference type="EMBL" id="CAUYUE010000015">
    <property type="protein sequence ID" value="CAK0786605.1"/>
    <property type="molecule type" value="Genomic_DNA"/>
</dbReference>
<dbReference type="InterPro" id="IPR050189">
    <property type="entry name" value="MFS_Efflux_Transporters"/>
</dbReference>
<sequence>MPSEDQIGGGEALAKEAQEPLLEETERNSMRAPGPRARTTVVLGIAFTLERLDEALLSAVYTPLGKTLHATPSQLGTLTLCRALVQALSSPFTGILGDKCNRIGIIAAGTLLWGIMTAAIGLSTTLPQAMAWAAFNGAGLALVLPCAQSVLADYYIPEQRGRAFGFMFTLAALGSMAGGFFATSISGKVPAGIEASHSPSTACLACTHVVLYKHAYK</sequence>
<feature type="domain" description="Major facilitator superfamily (MFS) profile" evidence="8">
    <location>
        <begin position="39"/>
        <end position="217"/>
    </location>
</feature>
<keyword evidence="4 7" id="KW-1133">Transmembrane helix</keyword>
<keyword evidence="2" id="KW-1003">Cell membrane</keyword>
<keyword evidence="10" id="KW-1185">Reference proteome</keyword>
<dbReference type="InterPro" id="IPR020846">
    <property type="entry name" value="MFS_dom"/>
</dbReference>
<dbReference type="InterPro" id="IPR036259">
    <property type="entry name" value="MFS_trans_sf"/>
</dbReference>
<feature type="transmembrane region" description="Helical" evidence="7">
    <location>
        <begin position="163"/>
        <end position="182"/>
    </location>
</feature>
<evidence type="ECO:0000313" key="9">
    <source>
        <dbReference type="EMBL" id="CAK0786605.1"/>
    </source>
</evidence>
<reference evidence="9 10" key="1">
    <citation type="submission" date="2023-10" db="EMBL/GenBank/DDBJ databases">
        <authorList>
            <person name="Maclean D."/>
            <person name="Macfadyen A."/>
        </authorList>
    </citation>
    <scope>NUCLEOTIDE SEQUENCE [LARGE SCALE GENOMIC DNA]</scope>
</reference>
<evidence type="ECO:0000256" key="7">
    <source>
        <dbReference type="SAM" id="Phobius"/>
    </source>
</evidence>
<dbReference type="GO" id="GO:0022857">
    <property type="term" value="F:transmembrane transporter activity"/>
    <property type="evidence" value="ECO:0007669"/>
    <property type="project" value="InterPro"/>
</dbReference>
<evidence type="ECO:0000313" key="10">
    <source>
        <dbReference type="Proteomes" id="UP001314263"/>
    </source>
</evidence>
<organism evidence="9 10">
    <name type="scientific">Coccomyxa viridis</name>
    <dbReference type="NCBI Taxonomy" id="1274662"/>
    <lineage>
        <taxon>Eukaryota</taxon>
        <taxon>Viridiplantae</taxon>
        <taxon>Chlorophyta</taxon>
        <taxon>core chlorophytes</taxon>
        <taxon>Trebouxiophyceae</taxon>
        <taxon>Trebouxiophyceae incertae sedis</taxon>
        <taxon>Coccomyxaceae</taxon>
        <taxon>Coccomyxa</taxon>
    </lineage>
</organism>
<protein>
    <recommendedName>
        <fullName evidence="8">Major facilitator superfamily (MFS) profile domain-containing protein</fullName>
    </recommendedName>
</protein>
<feature type="transmembrane region" description="Helical" evidence="7">
    <location>
        <begin position="129"/>
        <end position="151"/>
    </location>
</feature>
<accession>A0AAV1IKP2</accession>
<gene>
    <name evidence="9" type="ORF">CVIRNUC_009819</name>
</gene>